<dbReference type="CDD" id="cd02208">
    <property type="entry name" value="cupin_RmlC-like"/>
    <property type="match status" value="1"/>
</dbReference>
<dbReference type="AlphaFoldDB" id="A0A382CUM3"/>
<name>A0A382CUM3_9ZZZZ</name>
<proteinExistence type="predicted"/>
<protein>
    <recommendedName>
        <fullName evidence="2">Cupin 2 conserved barrel domain-containing protein</fullName>
    </recommendedName>
</protein>
<organism evidence="1">
    <name type="scientific">marine metagenome</name>
    <dbReference type="NCBI Taxonomy" id="408172"/>
    <lineage>
        <taxon>unclassified sequences</taxon>
        <taxon>metagenomes</taxon>
        <taxon>ecological metagenomes</taxon>
    </lineage>
</organism>
<dbReference type="EMBL" id="UINC01036223">
    <property type="protein sequence ID" value="SVB29858.1"/>
    <property type="molecule type" value="Genomic_DNA"/>
</dbReference>
<dbReference type="InterPro" id="IPR014710">
    <property type="entry name" value="RmlC-like_jellyroll"/>
</dbReference>
<dbReference type="Gene3D" id="2.60.120.10">
    <property type="entry name" value="Jelly Rolls"/>
    <property type="match status" value="1"/>
</dbReference>
<dbReference type="SUPFAM" id="SSF51182">
    <property type="entry name" value="RmlC-like cupins"/>
    <property type="match status" value="1"/>
</dbReference>
<reference evidence="1" key="1">
    <citation type="submission" date="2018-05" db="EMBL/GenBank/DDBJ databases">
        <authorList>
            <person name="Lanie J.A."/>
            <person name="Ng W.-L."/>
            <person name="Kazmierczak K.M."/>
            <person name="Andrzejewski T.M."/>
            <person name="Davidsen T.M."/>
            <person name="Wayne K.J."/>
            <person name="Tettelin H."/>
            <person name="Glass J.I."/>
            <person name="Rusch D."/>
            <person name="Podicherti R."/>
            <person name="Tsui H.-C.T."/>
            <person name="Winkler M.E."/>
        </authorList>
    </citation>
    <scope>NUCLEOTIDE SEQUENCE</scope>
</reference>
<evidence type="ECO:0008006" key="2">
    <source>
        <dbReference type="Google" id="ProtNLM"/>
    </source>
</evidence>
<accession>A0A382CUM3</accession>
<evidence type="ECO:0000313" key="1">
    <source>
        <dbReference type="EMBL" id="SVB29858.1"/>
    </source>
</evidence>
<dbReference type="InterPro" id="IPR011051">
    <property type="entry name" value="RmlC_Cupin_sf"/>
</dbReference>
<sequence>MLLNNSTVKKPWGYEFISYENDTISIWFLSINKSERTSFHCHPNKKTGLIVLNGEAELSFLSGSKNLSTGSYLSIHSGVFHSTKALSDDFVMLEVESTKDKNDLVRLQDDYGRRSVGYETEENWTDKSADSFIIEDGVQYGDFKFNFHFLKENEIDKFDEQDIIISLNQDCVIPKTHLGLFKAGSVLNVKILKRLLNTFPINKNCEIVRISKA</sequence>
<gene>
    <name evidence="1" type="ORF">METZ01_LOCUS182712</name>
</gene>